<evidence type="ECO:0000313" key="2">
    <source>
        <dbReference type="EMBL" id="GIJ73798.1"/>
    </source>
</evidence>
<accession>A0A8J4EGK8</accession>
<evidence type="ECO:0000256" key="1">
    <source>
        <dbReference type="SAM" id="MobiDB-lite"/>
    </source>
</evidence>
<dbReference type="AlphaFoldDB" id="A0A8J4EGK8"/>
<feature type="compositionally biased region" description="Low complexity" evidence="1">
    <location>
        <begin position="50"/>
        <end position="61"/>
    </location>
</feature>
<evidence type="ECO:0000313" key="3">
    <source>
        <dbReference type="Proteomes" id="UP000635606"/>
    </source>
</evidence>
<reference evidence="2" key="1">
    <citation type="submission" date="2021-01" db="EMBL/GenBank/DDBJ databases">
        <title>Whole genome shotgun sequence of Virgisporangium ochraceum NBRC 16418.</title>
        <authorList>
            <person name="Komaki H."/>
            <person name="Tamura T."/>
        </authorList>
    </citation>
    <scope>NUCLEOTIDE SEQUENCE</scope>
    <source>
        <strain evidence="2">NBRC 16418</strain>
    </source>
</reference>
<protein>
    <submittedName>
        <fullName evidence="2">Uncharacterized protein</fullName>
    </submittedName>
</protein>
<gene>
    <name evidence="2" type="ORF">Voc01_087150</name>
</gene>
<organism evidence="2 3">
    <name type="scientific">Virgisporangium ochraceum</name>
    <dbReference type="NCBI Taxonomy" id="65505"/>
    <lineage>
        <taxon>Bacteria</taxon>
        <taxon>Bacillati</taxon>
        <taxon>Actinomycetota</taxon>
        <taxon>Actinomycetes</taxon>
        <taxon>Micromonosporales</taxon>
        <taxon>Micromonosporaceae</taxon>
        <taxon>Virgisporangium</taxon>
    </lineage>
</organism>
<feature type="compositionally biased region" description="Low complexity" evidence="1">
    <location>
        <begin position="27"/>
        <end position="42"/>
    </location>
</feature>
<feature type="region of interest" description="Disordered" evidence="1">
    <location>
        <begin position="82"/>
        <end position="106"/>
    </location>
</feature>
<feature type="region of interest" description="Disordered" evidence="1">
    <location>
        <begin position="121"/>
        <end position="166"/>
    </location>
</feature>
<comment type="caution">
    <text evidence="2">The sequence shown here is derived from an EMBL/GenBank/DDBJ whole genome shotgun (WGS) entry which is preliminary data.</text>
</comment>
<feature type="compositionally biased region" description="Low complexity" evidence="1">
    <location>
        <begin position="134"/>
        <end position="149"/>
    </location>
</feature>
<feature type="region of interest" description="Disordered" evidence="1">
    <location>
        <begin position="27"/>
        <end position="61"/>
    </location>
</feature>
<sequence length="166" mass="16802">MDDRPSTVVTTATAAAATIATATTAAIAGAPEPSSPTSGAAAPPRPNCTAPRSAAAVPATAPWRDIARAGVFGNTRPIVATVSQSGTSMPGRPPRPVTVDTTSTSEAVAPTSIAATRIRCGGRRRRSQALSCVATTRPTAPAPKTNPNACPLSPYRSWNTKEEPAT</sequence>
<dbReference type="EMBL" id="BOPH01000125">
    <property type="protein sequence ID" value="GIJ73798.1"/>
    <property type="molecule type" value="Genomic_DNA"/>
</dbReference>
<name>A0A8J4EGK8_9ACTN</name>
<keyword evidence="3" id="KW-1185">Reference proteome</keyword>
<dbReference type="Proteomes" id="UP000635606">
    <property type="component" value="Unassembled WGS sequence"/>
</dbReference>
<proteinExistence type="predicted"/>